<evidence type="ECO:0000259" key="3">
    <source>
        <dbReference type="Pfam" id="PF00646"/>
    </source>
</evidence>
<dbReference type="Gene3D" id="4.10.60.10">
    <property type="entry name" value="Zinc finger, CCHC-type"/>
    <property type="match status" value="1"/>
</dbReference>
<dbReference type="InterPro" id="IPR036047">
    <property type="entry name" value="F-box-like_dom_sf"/>
</dbReference>
<dbReference type="GO" id="GO:0003676">
    <property type="term" value="F:nucleic acid binding"/>
    <property type="evidence" value="ECO:0007669"/>
    <property type="project" value="InterPro"/>
</dbReference>
<dbReference type="AlphaFoldDB" id="A0A2U1M1C9"/>
<dbReference type="Pfam" id="PF00098">
    <property type="entry name" value="zf-CCHC"/>
    <property type="match status" value="1"/>
</dbReference>
<reference evidence="4 5" key="1">
    <citation type="journal article" date="2018" name="Mol. Plant">
        <title>The genome of Artemisia annua provides insight into the evolution of Asteraceae family and artemisinin biosynthesis.</title>
        <authorList>
            <person name="Shen Q."/>
            <person name="Zhang L."/>
            <person name="Liao Z."/>
            <person name="Wang S."/>
            <person name="Yan T."/>
            <person name="Shi P."/>
            <person name="Liu M."/>
            <person name="Fu X."/>
            <person name="Pan Q."/>
            <person name="Wang Y."/>
            <person name="Lv Z."/>
            <person name="Lu X."/>
            <person name="Zhang F."/>
            <person name="Jiang W."/>
            <person name="Ma Y."/>
            <person name="Chen M."/>
            <person name="Hao X."/>
            <person name="Li L."/>
            <person name="Tang Y."/>
            <person name="Lv G."/>
            <person name="Zhou Y."/>
            <person name="Sun X."/>
            <person name="Brodelius P.E."/>
            <person name="Rose J.K.C."/>
            <person name="Tang K."/>
        </authorList>
    </citation>
    <scope>NUCLEOTIDE SEQUENCE [LARGE SCALE GENOMIC DNA]</scope>
    <source>
        <strain evidence="5">cv. Huhao1</strain>
        <tissue evidence="4">Leaf</tissue>
    </source>
</reference>
<name>A0A2U1M1C9_ARTAN</name>
<sequence>MAYQPQSKPKKNPPPVKKDNPKKDQGCNYCNVVGHWKRNCPLYLDELRANRIKKVGHVGASTSDSMERLPRDVLTNNIFIRLPAKLLAQMRCVSKPWNNLLSRPSFIKSHLNYSLRNNDEILLVFYDVFSFGRSYNPFTAHPSRCLNLELTNFIKLPVETPYVYDGCSVIGSVNGLICFVKQSYPIHIWNPSLSAVLTLPPFTVPAPVDKDGEAIMQLFGSFLNVVREWLPVEGDGLDGIVHWICCTGEERDRQTVVAFDLGVKTFNVMSLPDPILEYRNVLGFLAGKLCAMSRINGECEVWVMGEYGVAESWSKNHVFSLFSDIAPFGFTSNNEFLFEACGNRLVLYDSVAAKVKLSNIQARLIGITKIVQLNLSLLDVNFILLLMKQVLVTFFSVSLNIWICVERVGSGSVKAPRGMDPVREHRRRHHGLFSSIGNYPVPWSKTWLDGIYSTRSGTYVDDSITTSLFILLGQASTLPKTTKPSLQGE</sequence>
<dbReference type="PANTHER" id="PTHR31672">
    <property type="entry name" value="BNACNNG10540D PROTEIN"/>
    <property type="match status" value="1"/>
</dbReference>
<evidence type="ECO:0000259" key="2">
    <source>
        <dbReference type="Pfam" id="PF00098"/>
    </source>
</evidence>
<dbReference type="PANTHER" id="PTHR31672:SF13">
    <property type="entry name" value="F-BOX PROTEIN CPR30-LIKE"/>
    <property type="match status" value="1"/>
</dbReference>
<dbReference type="OrthoDB" id="1071894at2759"/>
<dbReference type="Pfam" id="PF00646">
    <property type="entry name" value="F-box"/>
    <property type="match status" value="1"/>
</dbReference>
<dbReference type="EMBL" id="PKPP01006878">
    <property type="protein sequence ID" value="PWA55068.1"/>
    <property type="molecule type" value="Genomic_DNA"/>
</dbReference>
<dbReference type="InterPro" id="IPR050796">
    <property type="entry name" value="SCF_F-box_component"/>
</dbReference>
<dbReference type="InterPro" id="IPR036875">
    <property type="entry name" value="Znf_CCHC_sf"/>
</dbReference>
<feature type="region of interest" description="Disordered" evidence="1">
    <location>
        <begin position="1"/>
        <end position="24"/>
    </location>
</feature>
<dbReference type="Gene3D" id="1.20.1280.50">
    <property type="match status" value="1"/>
</dbReference>
<gene>
    <name evidence="4" type="ORF">CTI12_AA430500</name>
</gene>
<dbReference type="SUPFAM" id="SSF57756">
    <property type="entry name" value="Retrovirus zinc finger-like domains"/>
    <property type="match status" value="1"/>
</dbReference>
<dbReference type="InterPro" id="IPR001878">
    <property type="entry name" value="Znf_CCHC"/>
</dbReference>
<protein>
    <submittedName>
        <fullName evidence="4">F-box domain-containing protein</fullName>
    </submittedName>
</protein>
<dbReference type="GO" id="GO:0008270">
    <property type="term" value="F:zinc ion binding"/>
    <property type="evidence" value="ECO:0007669"/>
    <property type="project" value="InterPro"/>
</dbReference>
<keyword evidence="5" id="KW-1185">Reference proteome</keyword>
<dbReference type="SUPFAM" id="SSF81383">
    <property type="entry name" value="F-box domain"/>
    <property type="match status" value="1"/>
</dbReference>
<dbReference type="CDD" id="cd22157">
    <property type="entry name" value="F-box_AtFBW1-like"/>
    <property type="match status" value="1"/>
</dbReference>
<evidence type="ECO:0000313" key="4">
    <source>
        <dbReference type="EMBL" id="PWA55068.1"/>
    </source>
</evidence>
<feature type="domain" description="F-box" evidence="3">
    <location>
        <begin position="68"/>
        <end position="107"/>
    </location>
</feature>
<accession>A0A2U1M1C9</accession>
<dbReference type="Proteomes" id="UP000245207">
    <property type="component" value="Unassembled WGS sequence"/>
</dbReference>
<comment type="caution">
    <text evidence="4">The sequence shown here is derived from an EMBL/GenBank/DDBJ whole genome shotgun (WGS) entry which is preliminary data.</text>
</comment>
<proteinExistence type="predicted"/>
<evidence type="ECO:0000256" key="1">
    <source>
        <dbReference type="SAM" id="MobiDB-lite"/>
    </source>
</evidence>
<feature type="domain" description="CCHC-type" evidence="2">
    <location>
        <begin position="26"/>
        <end position="41"/>
    </location>
</feature>
<dbReference type="InterPro" id="IPR001810">
    <property type="entry name" value="F-box_dom"/>
</dbReference>
<organism evidence="4 5">
    <name type="scientific">Artemisia annua</name>
    <name type="common">Sweet wormwood</name>
    <dbReference type="NCBI Taxonomy" id="35608"/>
    <lineage>
        <taxon>Eukaryota</taxon>
        <taxon>Viridiplantae</taxon>
        <taxon>Streptophyta</taxon>
        <taxon>Embryophyta</taxon>
        <taxon>Tracheophyta</taxon>
        <taxon>Spermatophyta</taxon>
        <taxon>Magnoliopsida</taxon>
        <taxon>eudicotyledons</taxon>
        <taxon>Gunneridae</taxon>
        <taxon>Pentapetalae</taxon>
        <taxon>asterids</taxon>
        <taxon>campanulids</taxon>
        <taxon>Asterales</taxon>
        <taxon>Asteraceae</taxon>
        <taxon>Asteroideae</taxon>
        <taxon>Anthemideae</taxon>
        <taxon>Artemisiinae</taxon>
        <taxon>Artemisia</taxon>
    </lineage>
</organism>
<evidence type="ECO:0000313" key="5">
    <source>
        <dbReference type="Proteomes" id="UP000245207"/>
    </source>
</evidence>